<evidence type="ECO:0000256" key="1">
    <source>
        <dbReference type="SAM" id="SignalP"/>
    </source>
</evidence>
<dbReference type="RefSeq" id="WP_322454194.1">
    <property type="nucleotide sequence ID" value="NZ_CP141059.1"/>
</dbReference>
<organism evidence="2 3">
    <name type="scientific">Nocardioides bizhenqiangii</name>
    <dbReference type="NCBI Taxonomy" id="3095076"/>
    <lineage>
        <taxon>Bacteria</taxon>
        <taxon>Bacillati</taxon>
        <taxon>Actinomycetota</taxon>
        <taxon>Actinomycetes</taxon>
        <taxon>Propionibacteriales</taxon>
        <taxon>Nocardioidaceae</taxon>
        <taxon>Nocardioides</taxon>
    </lineage>
</organism>
<keyword evidence="3" id="KW-1185">Reference proteome</keyword>
<protein>
    <recommendedName>
        <fullName evidence="4">Camelysin metallo-endopeptidase</fullName>
    </recommendedName>
</protein>
<accession>A0ABZ0ZQQ5</accession>
<sequence>MNIKNKLNYSNVASSVALVIAVSGVGGVAYAAGVAKNSVGSPQIKNSQVKTIDLGEASVTGKKVKAGSLGQSDLNKAAKQAFTAGPKAYFDDLNFHNITSGNPDKTIFEFEVPAGNYLVSASANVTNTGGDVNDFTCALSQPIGAELTRTIATSEVRVASGGGELGTISLDGIAINTQTPIELSMTCDGAQAPYSAQVLDPRIVAVKVGATVEK</sequence>
<evidence type="ECO:0000313" key="2">
    <source>
        <dbReference type="EMBL" id="WQQ26675.1"/>
    </source>
</evidence>
<feature type="signal peptide" evidence="1">
    <location>
        <begin position="1"/>
        <end position="31"/>
    </location>
</feature>
<feature type="chain" id="PRO_5046723933" description="Camelysin metallo-endopeptidase" evidence="1">
    <location>
        <begin position="32"/>
        <end position="214"/>
    </location>
</feature>
<proteinExistence type="predicted"/>
<reference evidence="3" key="1">
    <citation type="submission" date="2023-12" db="EMBL/GenBank/DDBJ databases">
        <title>Novel species in genus Nocardioides.</title>
        <authorList>
            <person name="Zhou H."/>
        </authorList>
    </citation>
    <scope>NUCLEOTIDE SEQUENCE [LARGE SCALE GENOMIC DNA]</scope>
    <source>
        <strain evidence="3">HM61</strain>
    </source>
</reference>
<dbReference type="Proteomes" id="UP001327225">
    <property type="component" value="Chromosome"/>
</dbReference>
<name>A0ABZ0ZQQ5_9ACTN</name>
<evidence type="ECO:0000313" key="3">
    <source>
        <dbReference type="Proteomes" id="UP001327225"/>
    </source>
</evidence>
<evidence type="ECO:0008006" key="4">
    <source>
        <dbReference type="Google" id="ProtNLM"/>
    </source>
</evidence>
<gene>
    <name evidence="2" type="ORF">SHK19_00240</name>
</gene>
<keyword evidence="1" id="KW-0732">Signal</keyword>
<dbReference type="EMBL" id="CP141059">
    <property type="protein sequence ID" value="WQQ26675.1"/>
    <property type="molecule type" value="Genomic_DNA"/>
</dbReference>